<dbReference type="InterPro" id="IPR000719">
    <property type="entry name" value="Prot_kinase_dom"/>
</dbReference>
<dbReference type="PANTHER" id="PTHR43289">
    <property type="entry name" value="MITOGEN-ACTIVATED PROTEIN KINASE KINASE KINASE 20-RELATED"/>
    <property type="match status" value="1"/>
</dbReference>
<gene>
    <name evidence="8" type="ORF">GTZ93_32755</name>
</gene>
<evidence type="ECO:0000256" key="1">
    <source>
        <dbReference type="ARBA" id="ARBA00022679"/>
    </source>
</evidence>
<evidence type="ECO:0000313" key="9">
    <source>
        <dbReference type="Proteomes" id="UP000537825"/>
    </source>
</evidence>
<evidence type="ECO:0000313" key="8">
    <source>
        <dbReference type="EMBL" id="NBC44582.1"/>
    </source>
</evidence>
<protein>
    <submittedName>
        <fullName evidence="8">Protein kinase</fullName>
    </submittedName>
</protein>
<dbReference type="Gene3D" id="1.10.510.10">
    <property type="entry name" value="Transferase(Phosphotransferase) domain 1"/>
    <property type="match status" value="1"/>
</dbReference>
<dbReference type="PANTHER" id="PTHR43289:SF6">
    <property type="entry name" value="SERINE_THREONINE-PROTEIN KINASE NEKL-3"/>
    <property type="match status" value="1"/>
</dbReference>
<dbReference type="EMBL" id="JAAAPK010000010">
    <property type="protein sequence ID" value="NBC44582.1"/>
    <property type="molecule type" value="Genomic_DNA"/>
</dbReference>
<reference evidence="8 9" key="1">
    <citation type="submission" date="2020-01" db="EMBL/GenBank/DDBJ databases">
        <title>The draft genome sequence of Corallococcus exiguus DSM 14696.</title>
        <authorList>
            <person name="Zhang X."/>
            <person name="Zhu H."/>
        </authorList>
    </citation>
    <scope>NUCLEOTIDE SEQUENCE [LARGE SCALE GENOMIC DNA]</scope>
    <source>
        <strain evidence="8 9">DSM 14696</strain>
    </source>
</reference>
<feature type="domain" description="Protein kinase" evidence="7">
    <location>
        <begin position="10"/>
        <end position="273"/>
    </location>
</feature>
<feature type="region of interest" description="Disordered" evidence="6">
    <location>
        <begin position="417"/>
        <end position="547"/>
    </location>
</feature>
<name>A0A7X5BXR7_9BACT</name>
<dbReference type="PROSITE" id="PS50011">
    <property type="entry name" value="PROTEIN_KINASE_DOM"/>
    <property type="match status" value="1"/>
</dbReference>
<dbReference type="AlphaFoldDB" id="A0A7X5BXR7"/>
<evidence type="ECO:0000259" key="7">
    <source>
        <dbReference type="PROSITE" id="PS50011"/>
    </source>
</evidence>
<evidence type="ECO:0000256" key="2">
    <source>
        <dbReference type="ARBA" id="ARBA00022741"/>
    </source>
</evidence>
<proteinExistence type="predicted"/>
<dbReference type="Gene3D" id="3.30.200.20">
    <property type="entry name" value="Phosphorylase Kinase, domain 1"/>
    <property type="match status" value="1"/>
</dbReference>
<dbReference type="InterPro" id="IPR008271">
    <property type="entry name" value="Ser/Thr_kinase_AS"/>
</dbReference>
<feature type="binding site" evidence="5">
    <location>
        <position position="39"/>
    </location>
    <ligand>
        <name>ATP</name>
        <dbReference type="ChEBI" id="CHEBI:30616"/>
    </ligand>
</feature>
<sequence length="692" mass="72110">MTGELLAGRYQLEQELGRGGMATVFLALDLQLSRRVAVKVLHPGLDARFTERFRQEAEVVASLQHPNVLAVHDFGQDAVRGPFLVCEWVQGENLRELARRLAPLPPEAVALLGWELARALDAAHARGVVHRDVKPENVLVARGGPLKLADFGIAALADQARLTSTGAVIGSLPYMAPERMDTGAWSPASDVYAVGVVLFELCTGSTPHAGEGSARLAVSVMTRDAPPLVEAAPGTPESLSALVARCLARDARDRPVEGGALAQELEAVLRSWVGAPAEASRAFFQAPEPCVARWREDRFQRLLGEGRALLAAGQGARAARCLNAALALRPGAPEVLALLRSRPMRKGLARSAWEALPRSWAEHKRALLAALVLAAVSGGLGPWAWRAGGARSPAVATGQASAPATDPEATVQTAVPVAPDAGSPATSEDLAALAPGDDSTATNAASAALSPGDDSTATTAASAPPGAGLPATSEASAAPVAVARLDSAQRPSRPLHQAAAGTPVRGARPEAPGRSPRAAPAPLARPAQDSPQRPVSPEPPGDELPVRVPDARDFATLTVATRPWAEVFVDGQSRGYTPRLRELRLSPGTHRLRFANPLCEPVEEVLEVAAGATVSREVSLRVRDAEVTLVAPAASRVFVDGVEVGVAPLRDPLKLSHGVHLLSVRDPGGHVLRQSLDAVAGTHTTIVLGAAP</sequence>
<dbReference type="PROSITE" id="PS00107">
    <property type="entry name" value="PROTEIN_KINASE_ATP"/>
    <property type="match status" value="1"/>
</dbReference>
<dbReference type="InterPro" id="IPR011009">
    <property type="entry name" value="Kinase-like_dom_sf"/>
</dbReference>
<evidence type="ECO:0000256" key="4">
    <source>
        <dbReference type="ARBA" id="ARBA00022840"/>
    </source>
</evidence>
<organism evidence="8 9">
    <name type="scientific">Corallococcus exiguus</name>
    <dbReference type="NCBI Taxonomy" id="83462"/>
    <lineage>
        <taxon>Bacteria</taxon>
        <taxon>Pseudomonadati</taxon>
        <taxon>Myxococcota</taxon>
        <taxon>Myxococcia</taxon>
        <taxon>Myxococcales</taxon>
        <taxon>Cystobacterineae</taxon>
        <taxon>Myxococcaceae</taxon>
        <taxon>Corallococcus</taxon>
    </lineage>
</organism>
<accession>A0A7X5BXR7</accession>
<keyword evidence="9" id="KW-1185">Reference proteome</keyword>
<dbReference type="GO" id="GO:0005524">
    <property type="term" value="F:ATP binding"/>
    <property type="evidence" value="ECO:0007669"/>
    <property type="project" value="UniProtKB-UniRule"/>
</dbReference>
<comment type="caution">
    <text evidence="8">The sequence shown here is derived from an EMBL/GenBank/DDBJ whole genome shotgun (WGS) entry which is preliminary data.</text>
</comment>
<feature type="compositionally biased region" description="Low complexity" evidence="6">
    <location>
        <begin position="437"/>
        <end position="473"/>
    </location>
</feature>
<evidence type="ECO:0000256" key="3">
    <source>
        <dbReference type="ARBA" id="ARBA00022777"/>
    </source>
</evidence>
<dbReference type="Proteomes" id="UP000537825">
    <property type="component" value="Unassembled WGS sequence"/>
</dbReference>
<keyword evidence="1" id="KW-0808">Transferase</keyword>
<dbReference type="SMART" id="SM00220">
    <property type="entry name" value="S_TKc"/>
    <property type="match status" value="1"/>
</dbReference>
<dbReference type="Pfam" id="PF00069">
    <property type="entry name" value="Pkinase"/>
    <property type="match status" value="1"/>
</dbReference>
<keyword evidence="3 8" id="KW-0418">Kinase</keyword>
<dbReference type="PROSITE" id="PS00108">
    <property type="entry name" value="PROTEIN_KINASE_ST"/>
    <property type="match status" value="1"/>
</dbReference>
<evidence type="ECO:0000256" key="6">
    <source>
        <dbReference type="SAM" id="MobiDB-lite"/>
    </source>
</evidence>
<feature type="compositionally biased region" description="Low complexity" evidence="6">
    <location>
        <begin position="505"/>
        <end position="527"/>
    </location>
</feature>
<dbReference type="SUPFAM" id="SSF56112">
    <property type="entry name" value="Protein kinase-like (PK-like)"/>
    <property type="match status" value="1"/>
</dbReference>
<evidence type="ECO:0000256" key="5">
    <source>
        <dbReference type="PROSITE-ProRule" id="PRU10141"/>
    </source>
</evidence>
<dbReference type="CDD" id="cd14014">
    <property type="entry name" value="STKc_PknB_like"/>
    <property type="match status" value="1"/>
</dbReference>
<dbReference type="GO" id="GO:0004674">
    <property type="term" value="F:protein serine/threonine kinase activity"/>
    <property type="evidence" value="ECO:0007669"/>
    <property type="project" value="TreeGrafter"/>
</dbReference>
<dbReference type="RefSeq" id="WP_161663190.1">
    <property type="nucleotide sequence ID" value="NZ_CBCSLE010000006.1"/>
</dbReference>
<keyword evidence="2 5" id="KW-0547">Nucleotide-binding</keyword>
<keyword evidence="4 5" id="KW-0067">ATP-binding</keyword>
<dbReference type="InterPro" id="IPR017441">
    <property type="entry name" value="Protein_kinase_ATP_BS"/>
</dbReference>